<evidence type="ECO:0008006" key="4">
    <source>
        <dbReference type="Google" id="ProtNLM"/>
    </source>
</evidence>
<feature type="chain" id="PRO_5013928111" description="Secretion system C-terminal sorting domain-containing protein" evidence="1">
    <location>
        <begin position="19"/>
        <end position="340"/>
    </location>
</feature>
<feature type="signal peptide" evidence="1">
    <location>
        <begin position="1"/>
        <end position="18"/>
    </location>
</feature>
<sequence length="340" mass="36430">MKLFYTLLFTGLSLVLGAQGVCVIDASNANQDFCTACTTGVNSGNPALVNGVFTGSLEVHTSYTISADCLAGIEFAGNFDIWIARHTNLTFAADPMIADGTTTTVSEAHHVHSGYIWVFGVQYTPRSNNGTSYNDLAALMTSPENNRTTVPGPAPAPGGGGETMLPITLLEWEASLLREGVEVRWSTLREANNDFFVVEHSTDGLNFTILTQQSGAGNSKGKLTYNYYHATPAAGTNFYRLTQYDLDGSFTTYPVITSEFQGVTPTTGIYPNPATAGQAIRFAAPSARTTANLYHLDGRLIASTPVGTNAFDAQFQLPNSLQPGVYLLRVGSQGQRLLVR</sequence>
<organism evidence="2 3">
    <name type="scientific">Neolewinella marina</name>
    <dbReference type="NCBI Taxonomy" id="438751"/>
    <lineage>
        <taxon>Bacteria</taxon>
        <taxon>Pseudomonadati</taxon>
        <taxon>Bacteroidota</taxon>
        <taxon>Saprospiria</taxon>
        <taxon>Saprospirales</taxon>
        <taxon>Lewinellaceae</taxon>
        <taxon>Neolewinella</taxon>
    </lineage>
</organism>
<dbReference type="EMBL" id="PDLO01000002">
    <property type="protein sequence ID" value="PHK99011.1"/>
    <property type="molecule type" value="Genomic_DNA"/>
</dbReference>
<gene>
    <name evidence="2" type="ORF">CGL56_05995</name>
</gene>
<dbReference type="AlphaFoldDB" id="A0A2G0CGB5"/>
<evidence type="ECO:0000313" key="3">
    <source>
        <dbReference type="Proteomes" id="UP000226437"/>
    </source>
</evidence>
<proteinExistence type="predicted"/>
<name>A0A2G0CGB5_9BACT</name>
<evidence type="ECO:0000256" key="1">
    <source>
        <dbReference type="SAM" id="SignalP"/>
    </source>
</evidence>
<dbReference type="NCBIfam" id="TIGR04183">
    <property type="entry name" value="Por_Secre_tail"/>
    <property type="match status" value="1"/>
</dbReference>
<accession>A0A2G0CGB5</accession>
<keyword evidence="3" id="KW-1185">Reference proteome</keyword>
<protein>
    <recommendedName>
        <fullName evidence="4">Secretion system C-terminal sorting domain-containing protein</fullName>
    </recommendedName>
</protein>
<dbReference type="InterPro" id="IPR026444">
    <property type="entry name" value="Secre_tail"/>
</dbReference>
<dbReference type="OrthoDB" id="1466765at2"/>
<evidence type="ECO:0000313" key="2">
    <source>
        <dbReference type="EMBL" id="PHK99011.1"/>
    </source>
</evidence>
<dbReference type="Proteomes" id="UP000226437">
    <property type="component" value="Unassembled WGS sequence"/>
</dbReference>
<keyword evidence="1" id="KW-0732">Signal</keyword>
<comment type="caution">
    <text evidence="2">The sequence shown here is derived from an EMBL/GenBank/DDBJ whole genome shotgun (WGS) entry which is preliminary data.</text>
</comment>
<dbReference type="RefSeq" id="WP_099105628.1">
    <property type="nucleotide sequence ID" value="NZ_JAATJF010000002.1"/>
</dbReference>
<reference evidence="2 3" key="1">
    <citation type="submission" date="2017-10" db="EMBL/GenBank/DDBJ databases">
        <title>The draft genome sequence of Lewinella marina KCTC 32374.</title>
        <authorList>
            <person name="Wang K."/>
        </authorList>
    </citation>
    <scope>NUCLEOTIDE SEQUENCE [LARGE SCALE GENOMIC DNA]</scope>
    <source>
        <strain evidence="2 3">MKG-38</strain>
    </source>
</reference>